<comment type="caution">
    <text evidence="1">The sequence shown here is derived from an EMBL/GenBank/DDBJ whole genome shotgun (WGS) entry which is preliminary data.</text>
</comment>
<proteinExistence type="predicted"/>
<organism evidence="1 2">
    <name type="scientific">Scortum barcoo</name>
    <name type="common">barcoo grunter</name>
    <dbReference type="NCBI Taxonomy" id="214431"/>
    <lineage>
        <taxon>Eukaryota</taxon>
        <taxon>Metazoa</taxon>
        <taxon>Chordata</taxon>
        <taxon>Craniata</taxon>
        <taxon>Vertebrata</taxon>
        <taxon>Euteleostomi</taxon>
        <taxon>Actinopterygii</taxon>
        <taxon>Neopterygii</taxon>
        <taxon>Teleostei</taxon>
        <taxon>Neoteleostei</taxon>
        <taxon>Acanthomorphata</taxon>
        <taxon>Eupercaria</taxon>
        <taxon>Centrarchiformes</taxon>
        <taxon>Terapontoidei</taxon>
        <taxon>Terapontidae</taxon>
        <taxon>Scortum</taxon>
    </lineage>
</organism>
<protein>
    <submittedName>
        <fullName evidence="1">Uncharacterized protein</fullName>
    </submittedName>
</protein>
<name>A0ACB8XB83_9TELE</name>
<accession>A0ACB8XB83</accession>
<evidence type="ECO:0000313" key="2">
    <source>
        <dbReference type="Proteomes" id="UP000831701"/>
    </source>
</evidence>
<sequence length="155" mass="17581">TMGVEGCTKCIKYMLFFFNFIFWLAGGVILGVALWLRHDPKTSNLLELEFDGAHAPSTFYIRPDLNNLLLGILMRFRKEVVAFTADIEQIVSDEGPCPAVAIFGLHQSVQCCETDFDPDVEQFVTRDFYVDDGLKFFPTVEMGVTLLQKTRDIQT</sequence>
<evidence type="ECO:0000313" key="1">
    <source>
        <dbReference type="EMBL" id="KAI3377249.1"/>
    </source>
</evidence>
<reference evidence="1" key="1">
    <citation type="submission" date="2022-04" db="EMBL/GenBank/DDBJ databases">
        <title>Jade perch genome.</title>
        <authorList>
            <person name="Chao B."/>
        </authorList>
    </citation>
    <scope>NUCLEOTIDE SEQUENCE</scope>
    <source>
        <strain evidence="1">CB-2022</strain>
    </source>
</reference>
<keyword evidence="2" id="KW-1185">Reference proteome</keyword>
<feature type="non-terminal residue" evidence="1">
    <location>
        <position position="1"/>
    </location>
</feature>
<dbReference type="Proteomes" id="UP000831701">
    <property type="component" value="Chromosome 1"/>
</dbReference>
<gene>
    <name evidence="1" type="ORF">L3Q82_009153</name>
</gene>
<dbReference type="EMBL" id="CM041531">
    <property type="protein sequence ID" value="KAI3377249.1"/>
    <property type="molecule type" value="Genomic_DNA"/>
</dbReference>